<evidence type="ECO:0000256" key="4">
    <source>
        <dbReference type="ARBA" id="ARBA00022692"/>
    </source>
</evidence>
<sequence>MSFWKHFYHPHAAMVLLRVTLAVLMLFHGWAKITNGVGGIESMLIKAGLPGFLAYAVFLGEVVAPLFLLVGLYVVPAALVVAMNMLVALVLVHTNHFLQLSKSGGWALELQAFFLVTALVVAMGHSKSK</sequence>
<dbReference type="EMBL" id="JBGJLR010000001">
    <property type="protein sequence ID" value="MEZ2738085.1"/>
    <property type="molecule type" value="Genomic_DNA"/>
</dbReference>
<accession>A0ABV4IBA1</accession>
<keyword evidence="5 7" id="KW-1133">Transmembrane helix</keyword>
<evidence type="ECO:0000313" key="9">
    <source>
        <dbReference type="Proteomes" id="UP001567350"/>
    </source>
</evidence>
<proteinExistence type="inferred from homology"/>
<comment type="subcellular location">
    <subcellularLocation>
        <location evidence="1">Cell membrane</location>
        <topology evidence="1">Multi-pass membrane protein</topology>
    </subcellularLocation>
</comment>
<keyword evidence="4 7" id="KW-0812">Transmembrane</keyword>
<evidence type="ECO:0000256" key="7">
    <source>
        <dbReference type="SAM" id="Phobius"/>
    </source>
</evidence>
<keyword evidence="3" id="KW-1003">Cell membrane</keyword>
<evidence type="ECO:0000313" key="8">
    <source>
        <dbReference type="EMBL" id="MEZ2738085.1"/>
    </source>
</evidence>
<dbReference type="InterPro" id="IPR051907">
    <property type="entry name" value="DoxX-like_oxidoreductase"/>
</dbReference>
<dbReference type="PANTHER" id="PTHR33452">
    <property type="entry name" value="OXIDOREDUCTASE CATD-RELATED"/>
    <property type="match status" value="1"/>
</dbReference>
<feature type="transmembrane region" description="Helical" evidence="7">
    <location>
        <begin position="66"/>
        <end position="92"/>
    </location>
</feature>
<comment type="caution">
    <text evidence="8">The sequence shown here is derived from an EMBL/GenBank/DDBJ whole genome shotgun (WGS) entry which is preliminary data.</text>
</comment>
<evidence type="ECO:0000256" key="3">
    <source>
        <dbReference type="ARBA" id="ARBA00022475"/>
    </source>
</evidence>
<dbReference type="PANTHER" id="PTHR33452:SF1">
    <property type="entry name" value="INNER MEMBRANE PROTEIN YPHA-RELATED"/>
    <property type="match status" value="1"/>
</dbReference>
<keyword evidence="6 7" id="KW-0472">Membrane</keyword>
<comment type="similarity">
    <text evidence="2">Belongs to the DoxX family.</text>
</comment>
<evidence type="ECO:0000256" key="5">
    <source>
        <dbReference type="ARBA" id="ARBA00022989"/>
    </source>
</evidence>
<name>A0ABV4IBA1_9BURK</name>
<gene>
    <name evidence="8" type="ORF">ACBP88_01230</name>
</gene>
<feature type="transmembrane region" description="Helical" evidence="7">
    <location>
        <begin position="43"/>
        <end position="60"/>
    </location>
</feature>
<dbReference type="InterPro" id="IPR032808">
    <property type="entry name" value="DoxX"/>
</dbReference>
<evidence type="ECO:0000256" key="6">
    <source>
        <dbReference type="ARBA" id="ARBA00023136"/>
    </source>
</evidence>
<feature type="transmembrane region" description="Helical" evidence="7">
    <location>
        <begin position="104"/>
        <end position="124"/>
    </location>
</feature>
<protein>
    <submittedName>
        <fullName evidence="8">DoxX family protein</fullName>
    </submittedName>
</protein>
<feature type="transmembrane region" description="Helical" evidence="7">
    <location>
        <begin position="12"/>
        <end position="31"/>
    </location>
</feature>
<reference evidence="8 9" key="1">
    <citation type="submission" date="2024-08" db="EMBL/GenBank/DDBJ databases">
        <authorList>
            <person name="Feng Z."/>
            <person name="Ronholm J."/>
        </authorList>
    </citation>
    <scope>NUCLEOTIDE SEQUENCE [LARGE SCALE GENOMIC DNA]</scope>
    <source>
        <strain evidence="8 9">4-AB0-8</strain>
    </source>
</reference>
<keyword evidence="9" id="KW-1185">Reference proteome</keyword>
<organism evidence="8 9">
    <name type="scientific">Comamonas jiangduensis</name>
    <dbReference type="NCBI Taxonomy" id="1194168"/>
    <lineage>
        <taxon>Bacteria</taxon>
        <taxon>Pseudomonadati</taxon>
        <taxon>Pseudomonadota</taxon>
        <taxon>Betaproteobacteria</taxon>
        <taxon>Burkholderiales</taxon>
        <taxon>Comamonadaceae</taxon>
        <taxon>Comamonas</taxon>
    </lineage>
</organism>
<evidence type="ECO:0000256" key="1">
    <source>
        <dbReference type="ARBA" id="ARBA00004651"/>
    </source>
</evidence>
<evidence type="ECO:0000256" key="2">
    <source>
        <dbReference type="ARBA" id="ARBA00006679"/>
    </source>
</evidence>
<dbReference type="Proteomes" id="UP001567350">
    <property type="component" value="Unassembled WGS sequence"/>
</dbReference>
<dbReference type="Pfam" id="PF07681">
    <property type="entry name" value="DoxX"/>
    <property type="match status" value="1"/>
</dbReference>
<dbReference type="RefSeq" id="WP_313602218.1">
    <property type="nucleotide sequence ID" value="NZ_DAMCKS010000001.1"/>
</dbReference>